<dbReference type="InterPro" id="IPR019819">
    <property type="entry name" value="Carboxylesterase_B_CS"/>
</dbReference>
<dbReference type="EC" id="3.1.1.-" evidence="3"/>
<dbReference type="STRING" id="361077.A0A151Z9C9"/>
<reference evidence="5 6" key="1">
    <citation type="submission" date="2015-12" db="EMBL/GenBank/DDBJ databases">
        <title>Dictyostelia acquired genes for synthesis and detection of signals that induce cell-type specialization by lateral gene transfer from prokaryotes.</title>
        <authorList>
            <person name="Gloeckner G."/>
            <person name="Schaap P."/>
        </authorList>
    </citation>
    <scope>NUCLEOTIDE SEQUENCE [LARGE SCALE GENOMIC DNA]</scope>
    <source>
        <strain evidence="5 6">TK</strain>
    </source>
</reference>
<comment type="caution">
    <text evidence="5">The sequence shown here is derived from an EMBL/GenBank/DDBJ whole genome shotgun (WGS) entry which is preliminary data.</text>
</comment>
<dbReference type="InterPro" id="IPR019826">
    <property type="entry name" value="Carboxylesterase_B_AS"/>
</dbReference>
<protein>
    <recommendedName>
        <fullName evidence="3">Carboxylic ester hydrolase</fullName>
        <ecNumber evidence="3">3.1.1.-</ecNumber>
    </recommendedName>
</protein>
<evidence type="ECO:0000313" key="5">
    <source>
        <dbReference type="EMBL" id="KYQ90474.1"/>
    </source>
</evidence>
<dbReference type="EMBL" id="LODT01000037">
    <property type="protein sequence ID" value="KYQ90474.1"/>
    <property type="molecule type" value="Genomic_DNA"/>
</dbReference>
<dbReference type="AlphaFoldDB" id="A0A151Z9C9"/>
<dbReference type="ESTHER" id="9myce-a0a151z9c9">
    <property type="family name" value="Cholinesterase-like"/>
</dbReference>
<feature type="signal peptide" evidence="3">
    <location>
        <begin position="1"/>
        <end position="17"/>
    </location>
</feature>
<evidence type="ECO:0000259" key="4">
    <source>
        <dbReference type="Pfam" id="PF00135"/>
    </source>
</evidence>
<keyword evidence="2 3" id="KW-0378">Hydrolase</keyword>
<accession>A0A151Z9C9</accession>
<feature type="domain" description="Carboxylesterase type B" evidence="4">
    <location>
        <begin position="19"/>
        <end position="516"/>
    </location>
</feature>
<dbReference type="PROSITE" id="PS00122">
    <property type="entry name" value="CARBOXYLESTERASE_B_1"/>
    <property type="match status" value="1"/>
</dbReference>
<dbReference type="Gene3D" id="3.40.50.1820">
    <property type="entry name" value="alpha/beta hydrolase"/>
    <property type="match status" value="1"/>
</dbReference>
<evidence type="ECO:0000256" key="2">
    <source>
        <dbReference type="ARBA" id="ARBA00022801"/>
    </source>
</evidence>
<dbReference type="FunCoup" id="A0A151Z9C9">
    <property type="interactions" value="1"/>
</dbReference>
<gene>
    <name evidence="5" type="ORF">DLAC_09098</name>
</gene>
<keyword evidence="3" id="KW-0732">Signal</keyword>
<evidence type="ECO:0000313" key="6">
    <source>
        <dbReference type="Proteomes" id="UP000076078"/>
    </source>
</evidence>
<dbReference type="PROSITE" id="PS00941">
    <property type="entry name" value="CARBOXYLESTERASE_B_2"/>
    <property type="match status" value="1"/>
</dbReference>
<sequence>MKYIILVLSLLALIANCQDDVVQISTGYLRGNVYPTHREFLGIPFGEPPIGEKRWTSPVAIETLGNDVYDSTYQRAGCSQQCILPAGVCPTNTSEDCLYLNVYTPAVQPDQTGPLPVMFFIPGGRFEMGAANTVIYNSTVVVNTTSVIMVTINYRLGALGFLVTDTFVGNYGFEDQLLALQWVQDNIKGFGGDPTQVTLYGESAGGSSAALHLTSPASAGLFSKLMIESNPWSLPTKSSKELQDLAKKFAGDLGCDVSDNNCLLSASVDDILQAQNKSDNTFTPFAPLLTFLPWTPVVDGKLITDQPIKLIQEGNYNKVPVLLGTVHDEALLFIASVSTDISKIEFIGGIMDIFGIGNEFRINSLYGPLQNQSSNNYMDLMGRIGTDYVFVCPTRNVAVNMAKYNPVYLYQFQHVTSFNVYGNTYPMCADVVCHGLELPYIFDTASLEDYTFTPEEQALSFQMINYWTNFAKNADPSIGNPVDVQWPRYNSTDYMMTFQTPSFIQTGYLAEYCDFWDNLNYQYNFGY</sequence>
<organism evidence="5 6">
    <name type="scientific">Tieghemostelium lacteum</name>
    <name type="common">Slime mold</name>
    <name type="synonym">Dictyostelium lacteum</name>
    <dbReference type="NCBI Taxonomy" id="361077"/>
    <lineage>
        <taxon>Eukaryota</taxon>
        <taxon>Amoebozoa</taxon>
        <taxon>Evosea</taxon>
        <taxon>Eumycetozoa</taxon>
        <taxon>Dictyostelia</taxon>
        <taxon>Dictyosteliales</taxon>
        <taxon>Raperosteliaceae</taxon>
        <taxon>Tieghemostelium</taxon>
    </lineage>
</organism>
<dbReference type="PANTHER" id="PTHR45570:SF1">
    <property type="entry name" value="CARBOXYLIC ESTER HYDROLASE"/>
    <property type="match status" value="1"/>
</dbReference>
<evidence type="ECO:0000256" key="3">
    <source>
        <dbReference type="RuleBase" id="RU361235"/>
    </source>
</evidence>
<name>A0A151Z9C9_TIELA</name>
<dbReference type="InParanoid" id="A0A151Z9C9"/>
<dbReference type="Pfam" id="PF00135">
    <property type="entry name" value="COesterase"/>
    <property type="match status" value="1"/>
</dbReference>
<dbReference type="OMA" id="GAWHGNE"/>
<dbReference type="InterPro" id="IPR002018">
    <property type="entry name" value="CarbesteraseB"/>
</dbReference>
<evidence type="ECO:0000256" key="1">
    <source>
        <dbReference type="ARBA" id="ARBA00005964"/>
    </source>
</evidence>
<comment type="similarity">
    <text evidence="1 3">Belongs to the type-B carboxylesterase/lipase family.</text>
</comment>
<feature type="chain" id="PRO_5007359203" description="Carboxylic ester hydrolase" evidence="3">
    <location>
        <begin position="18"/>
        <end position="527"/>
    </location>
</feature>
<dbReference type="OrthoDB" id="408631at2759"/>
<dbReference type="SUPFAM" id="SSF53474">
    <property type="entry name" value="alpha/beta-Hydrolases"/>
    <property type="match status" value="1"/>
</dbReference>
<proteinExistence type="inferred from homology"/>
<dbReference type="Proteomes" id="UP000076078">
    <property type="component" value="Unassembled WGS sequence"/>
</dbReference>
<keyword evidence="6" id="KW-1185">Reference proteome</keyword>
<dbReference type="PANTHER" id="PTHR45570">
    <property type="entry name" value="CARBOXYLIC ESTER HYDROLASE"/>
    <property type="match status" value="1"/>
</dbReference>
<dbReference type="InterPro" id="IPR029058">
    <property type="entry name" value="AB_hydrolase_fold"/>
</dbReference>
<dbReference type="GO" id="GO:0016787">
    <property type="term" value="F:hydrolase activity"/>
    <property type="evidence" value="ECO:0007669"/>
    <property type="project" value="UniProtKB-KW"/>
</dbReference>